<organism evidence="4">
    <name type="scientific">Brugia malayi</name>
    <name type="common">Filarial nematode worm</name>
    <dbReference type="NCBI Taxonomy" id="6279"/>
    <lineage>
        <taxon>Eukaryota</taxon>
        <taxon>Metazoa</taxon>
        <taxon>Ecdysozoa</taxon>
        <taxon>Nematoda</taxon>
        <taxon>Chromadorea</taxon>
        <taxon>Rhabditida</taxon>
        <taxon>Spirurina</taxon>
        <taxon>Spiruromorpha</taxon>
        <taxon>Filarioidea</taxon>
        <taxon>Onchocercidae</taxon>
        <taxon>Brugia</taxon>
    </lineage>
</organism>
<evidence type="ECO:0000313" key="6">
    <source>
        <dbReference type="WBParaSite" id="Bm1302.1"/>
    </source>
</evidence>
<keyword evidence="3" id="KW-1015">Disulfide bond</keyword>
<dbReference type="EMBL" id="CAAKNF010000196">
    <property type="protein sequence ID" value="VIO88073.1"/>
    <property type="molecule type" value="Genomic_DNA"/>
</dbReference>
<reference evidence="6" key="3">
    <citation type="submission" date="2022-04" db="UniProtKB">
        <authorList>
            <consortium name="WormBaseParasite"/>
        </authorList>
    </citation>
    <scope>IDENTIFICATION</scope>
</reference>
<dbReference type="GO" id="GO:0005615">
    <property type="term" value="C:extracellular space"/>
    <property type="evidence" value="ECO:0007669"/>
    <property type="project" value="TreeGrafter"/>
</dbReference>
<keyword evidence="1" id="KW-0732">Signal</keyword>
<dbReference type="KEGG" id="bmy:BM_BM1302"/>
<evidence type="ECO:0000256" key="2">
    <source>
        <dbReference type="ARBA" id="ARBA00022737"/>
    </source>
</evidence>
<reference evidence="5" key="1">
    <citation type="journal article" date="2007" name="Science">
        <title>Draft genome of the filarial nematode parasite Brugia malayi.</title>
        <authorList>
            <person name="Ghedin E."/>
            <person name="Wang S."/>
            <person name="Spiro D."/>
            <person name="Caler E."/>
            <person name="Zhao Q."/>
            <person name="Crabtree J."/>
            <person name="Allen J.E."/>
            <person name="Delcher A.L."/>
            <person name="Guiliano D.B."/>
            <person name="Miranda-Saavedra D."/>
            <person name="Angiuoli S.V."/>
            <person name="Creasy T."/>
            <person name="Amedeo P."/>
            <person name="Haas B."/>
            <person name="El-Sayed N.M."/>
            <person name="Wortman J.R."/>
            <person name="Feldblyum T."/>
            <person name="Tallon L."/>
            <person name="Schatz M."/>
            <person name="Shumway M."/>
            <person name="Koo H."/>
            <person name="Salzberg S.L."/>
            <person name="Schobel S."/>
            <person name="Pertea M."/>
            <person name="Pop M."/>
            <person name="White O."/>
            <person name="Barton G.J."/>
            <person name="Carlow C.K."/>
            <person name="Crawford M.J."/>
            <person name="Daub J."/>
            <person name="Dimmic M.W."/>
            <person name="Estes C.F."/>
            <person name="Foster J.M."/>
            <person name="Ganatra M."/>
            <person name="Gregory W.F."/>
            <person name="Johnson N.M."/>
            <person name="Jin J."/>
            <person name="Komuniecki R."/>
            <person name="Korf I."/>
            <person name="Kumar S."/>
            <person name="Laney S."/>
            <person name="Li B.W."/>
            <person name="Li W."/>
            <person name="Lindblom T.H."/>
            <person name="Lustigman S."/>
            <person name="Ma D."/>
            <person name="Maina C.V."/>
            <person name="Martin D.M."/>
            <person name="McCarter J.P."/>
            <person name="McReynolds L."/>
            <person name="Mitreva M."/>
            <person name="Nutman T.B."/>
            <person name="Parkinson J."/>
            <person name="Peregrin-Alvarez J.M."/>
            <person name="Poole C."/>
            <person name="Ren Q."/>
            <person name="Saunders L."/>
            <person name="Sluder A.E."/>
            <person name="Smith K."/>
            <person name="Stanke M."/>
            <person name="Unnasch T.R."/>
            <person name="Ware J."/>
            <person name="Wei A.D."/>
            <person name="Weil G."/>
            <person name="Williams D.J."/>
            <person name="Zhang Y."/>
            <person name="Williams S.A."/>
            <person name="Fraser-Liggett C."/>
            <person name="Slatko B."/>
            <person name="Blaxter M.L."/>
            <person name="Scott A.L."/>
        </authorList>
    </citation>
    <scope>NUCLEOTIDE SEQUENCE</scope>
    <source>
        <strain evidence="5">FR3</strain>
    </source>
</reference>
<dbReference type="Proteomes" id="UP000006672">
    <property type="component" value="Unassembled WGS sequence"/>
</dbReference>
<dbReference type="InterPro" id="IPR011936">
    <property type="entry name" value="Myxo_disulph_rpt"/>
</dbReference>
<reference evidence="4" key="2">
    <citation type="submission" date="2019-04" db="EMBL/GenBank/DDBJ databases">
        <authorList>
            <person name="Howe K."/>
            <person name="Paulini M."/>
            <person name="Williams G."/>
        </authorList>
    </citation>
    <scope>NUCLEOTIDE SEQUENCE [LARGE SCALE GENOMIC DNA]</scope>
    <source>
        <strain evidence="4">FR3</strain>
    </source>
</reference>
<dbReference type="GO" id="GO:0006508">
    <property type="term" value="P:proteolysis"/>
    <property type="evidence" value="ECO:0007669"/>
    <property type="project" value="TreeGrafter"/>
</dbReference>
<accession>A0A4E9EWY9</accession>
<dbReference type="InterPro" id="IPR043543">
    <property type="entry name" value="PAPPA/PAPPA2"/>
</dbReference>
<dbReference type="CTD" id="6101020"/>
<dbReference type="PANTHER" id="PTHR46130:SF3">
    <property type="entry name" value="CHROMOSOME UNDETERMINED SCAFFOLD_33, WHOLE GENOME SHOTGUN SEQUENCE"/>
    <property type="match status" value="1"/>
</dbReference>
<dbReference type="NCBIfam" id="TIGR02232">
    <property type="entry name" value="myxo_disulf_rpt"/>
    <property type="match status" value="1"/>
</dbReference>
<dbReference type="OrthoDB" id="536211at2759"/>
<name>A0A4E9EWY9_BRUMA</name>
<dbReference type="GO" id="GO:0004222">
    <property type="term" value="F:metalloendopeptidase activity"/>
    <property type="evidence" value="ECO:0007669"/>
    <property type="project" value="TreeGrafter"/>
</dbReference>
<dbReference type="AlphaFoldDB" id="A0A4E9EWY9"/>
<dbReference type="GeneID" id="6101020"/>
<evidence type="ECO:0000313" key="4">
    <source>
        <dbReference type="EMBL" id="VIO88073.1"/>
    </source>
</evidence>
<dbReference type="RefSeq" id="XP_042930592.1">
    <property type="nucleotide sequence ID" value="XM_043074658.1"/>
</dbReference>
<proteinExistence type="predicted"/>
<protein>
    <submittedName>
        <fullName evidence="4 6">Uncharacterized protein</fullName>
    </submittedName>
</protein>
<evidence type="ECO:0000256" key="1">
    <source>
        <dbReference type="ARBA" id="ARBA00022729"/>
    </source>
</evidence>
<keyword evidence="2" id="KW-0677">Repeat</keyword>
<keyword evidence="5" id="KW-1185">Reference proteome</keyword>
<dbReference type="PANTHER" id="PTHR46130">
    <property type="entry name" value="LAMGL DOMAIN-CONTAINING PROTEIN"/>
    <property type="match status" value="1"/>
</dbReference>
<dbReference type="WBParaSite" id="Bm1302.1">
    <property type="protein sequence ID" value="Bm1302.1"/>
    <property type="gene ID" value="WBGene00221563"/>
</dbReference>
<evidence type="ECO:0000256" key="3">
    <source>
        <dbReference type="ARBA" id="ARBA00023157"/>
    </source>
</evidence>
<sequence>MSVCGDGKRSKDEQCDDRNLNDGDGCSQNCLAEEKFHCVKDNKLSSSVCYIYEGDGECEPFEWDGYNKDCNNITASTLHSQYYPASIYAYSTILQKNCSLQFLSCATLTTIVLSTESKPVLSIIGFNLQYANKTTISMEEQGILSCAQNPLEIAIPYTLVDRLSNVKAIHLHVSNASRIIVTAVILQSSKMFNLLALQNCAVENKYFDPVSASCAAKDCRSLSIGSRTPLNIPRSWVRFYFVFLILSSIANN</sequence>
<dbReference type="GO" id="GO:0007166">
    <property type="term" value="P:cell surface receptor signaling pathway"/>
    <property type="evidence" value="ECO:0007669"/>
    <property type="project" value="TreeGrafter"/>
</dbReference>
<accession>A0A8L7SPJ2</accession>
<evidence type="ECO:0000313" key="5">
    <source>
        <dbReference type="Proteomes" id="UP000006672"/>
    </source>
</evidence>
<gene>
    <name evidence="4" type="primary">Bm1302</name>
    <name evidence="4" type="ORF">BM_BM1302</name>
</gene>